<evidence type="ECO:0000313" key="7">
    <source>
        <dbReference type="EMBL" id="MBD3327405.1"/>
    </source>
</evidence>
<keyword evidence="3" id="KW-0547">Nucleotide-binding</keyword>
<sequence>MGIVEVKDLSLALNGETILDDLTVDFWEGHIHAVVGPNGAGKSTFAYTLMGLAGYRHFDGDLMFQGQSIKDLGIDERARKGMTLGWQEPARYEGLSVAQFLQAAARRDDQAIVTDVLEKMGLDPQIYARRAVDATLSGGERKKIEMASILAMHAKFVMLDEPDSGIDVSSLQHIFQALKFLKDGGATVVLITHSLSVLEQADHAFLFCGGRIVDKGSIEKIRPYFEGNCLPCDHQNNPESEAKESNS</sequence>
<reference evidence="7" key="1">
    <citation type="submission" date="2019-11" db="EMBL/GenBank/DDBJ databases">
        <title>Microbial mats filling the niche in hypersaline microbial mats.</title>
        <authorList>
            <person name="Wong H.L."/>
            <person name="Macleod F.I."/>
            <person name="White R.A. III"/>
            <person name="Burns B.P."/>
        </authorList>
    </citation>
    <scope>NUCLEOTIDE SEQUENCE</scope>
    <source>
        <strain evidence="7">Rbin_158</strain>
    </source>
</reference>
<dbReference type="GO" id="GO:0016887">
    <property type="term" value="F:ATP hydrolysis activity"/>
    <property type="evidence" value="ECO:0007669"/>
    <property type="project" value="InterPro"/>
</dbReference>
<dbReference type="SMART" id="SM00382">
    <property type="entry name" value="AAA"/>
    <property type="match status" value="1"/>
</dbReference>
<dbReference type="InterPro" id="IPR052156">
    <property type="entry name" value="BCAA_Transport_ATP-bd_LivF"/>
</dbReference>
<keyword evidence="5" id="KW-0029">Amino-acid transport</keyword>
<evidence type="ECO:0000256" key="4">
    <source>
        <dbReference type="ARBA" id="ARBA00022840"/>
    </source>
</evidence>
<dbReference type="GO" id="GO:0005524">
    <property type="term" value="F:ATP binding"/>
    <property type="evidence" value="ECO:0007669"/>
    <property type="project" value="UniProtKB-KW"/>
</dbReference>
<comment type="caution">
    <text evidence="7">The sequence shown here is derived from an EMBL/GenBank/DDBJ whole genome shotgun (WGS) entry which is preliminary data.</text>
</comment>
<keyword evidence="4 7" id="KW-0067">ATP-binding</keyword>
<proteinExistence type="inferred from homology"/>
<evidence type="ECO:0000256" key="2">
    <source>
        <dbReference type="ARBA" id="ARBA00022448"/>
    </source>
</evidence>
<dbReference type="PROSITE" id="PS00211">
    <property type="entry name" value="ABC_TRANSPORTER_1"/>
    <property type="match status" value="1"/>
</dbReference>
<dbReference type="PANTHER" id="PTHR43820:SF4">
    <property type="entry name" value="HIGH-AFFINITY BRANCHED-CHAIN AMINO ACID TRANSPORT ATP-BINDING PROTEIN LIVF"/>
    <property type="match status" value="1"/>
</dbReference>
<dbReference type="Proteomes" id="UP000649604">
    <property type="component" value="Unassembled WGS sequence"/>
</dbReference>
<evidence type="ECO:0000256" key="1">
    <source>
        <dbReference type="ARBA" id="ARBA00005417"/>
    </source>
</evidence>
<evidence type="ECO:0000259" key="6">
    <source>
        <dbReference type="PROSITE" id="PS50893"/>
    </source>
</evidence>
<dbReference type="PROSITE" id="PS50893">
    <property type="entry name" value="ABC_TRANSPORTER_2"/>
    <property type="match status" value="1"/>
</dbReference>
<dbReference type="GO" id="GO:0015807">
    <property type="term" value="P:L-amino acid transport"/>
    <property type="evidence" value="ECO:0007669"/>
    <property type="project" value="TreeGrafter"/>
</dbReference>
<dbReference type="GO" id="GO:0015658">
    <property type="term" value="F:branched-chain amino acid transmembrane transporter activity"/>
    <property type="evidence" value="ECO:0007669"/>
    <property type="project" value="TreeGrafter"/>
</dbReference>
<dbReference type="Gene3D" id="3.40.50.300">
    <property type="entry name" value="P-loop containing nucleotide triphosphate hydrolases"/>
    <property type="match status" value="1"/>
</dbReference>
<gene>
    <name evidence="7" type="ORF">GF339_22660</name>
</gene>
<accession>A0A9D5Q7Y8</accession>
<evidence type="ECO:0000256" key="5">
    <source>
        <dbReference type="ARBA" id="ARBA00022970"/>
    </source>
</evidence>
<dbReference type="InterPro" id="IPR027417">
    <property type="entry name" value="P-loop_NTPase"/>
</dbReference>
<comment type="similarity">
    <text evidence="1">Belongs to the ABC transporter superfamily.</text>
</comment>
<dbReference type="PANTHER" id="PTHR43820">
    <property type="entry name" value="HIGH-AFFINITY BRANCHED-CHAIN AMINO ACID TRANSPORT ATP-BINDING PROTEIN LIVF"/>
    <property type="match status" value="1"/>
</dbReference>
<dbReference type="InterPro" id="IPR017871">
    <property type="entry name" value="ABC_transporter-like_CS"/>
</dbReference>
<protein>
    <submittedName>
        <fullName evidence="7">ATP-binding cassette domain-containing protein</fullName>
    </submittedName>
</protein>
<evidence type="ECO:0000256" key="3">
    <source>
        <dbReference type="ARBA" id="ARBA00022741"/>
    </source>
</evidence>
<dbReference type="SUPFAM" id="SSF52540">
    <property type="entry name" value="P-loop containing nucleoside triphosphate hydrolases"/>
    <property type="match status" value="1"/>
</dbReference>
<name>A0A9D5Q7Y8_9BACT</name>
<organism evidence="7 8">
    <name type="scientific">candidate division KSB3 bacterium</name>
    <dbReference type="NCBI Taxonomy" id="2044937"/>
    <lineage>
        <taxon>Bacteria</taxon>
        <taxon>candidate division KSB3</taxon>
    </lineage>
</organism>
<evidence type="ECO:0000313" key="8">
    <source>
        <dbReference type="Proteomes" id="UP000649604"/>
    </source>
</evidence>
<dbReference type="Pfam" id="PF00005">
    <property type="entry name" value="ABC_tran"/>
    <property type="match status" value="1"/>
</dbReference>
<dbReference type="AlphaFoldDB" id="A0A9D5Q7Y8"/>
<feature type="domain" description="ABC transporter" evidence="6">
    <location>
        <begin position="4"/>
        <end position="234"/>
    </location>
</feature>
<dbReference type="InterPro" id="IPR003439">
    <property type="entry name" value="ABC_transporter-like_ATP-bd"/>
</dbReference>
<dbReference type="EMBL" id="WJJP01000730">
    <property type="protein sequence ID" value="MBD3327405.1"/>
    <property type="molecule type" value="Genomic_DNA"/>
</dbReference>
<keyword evidence="2" id="KW-0813">Transport</keyword>
<dbReference type="InterPro" id="IPR003593">
    <property type="entry name" value="AAA+_ATPase"/>
</dbReference>